<dbReference type="Gene3D" id="3.40.50.2300">
    <property type="match status" value="1"/>
</dbReference>
<dbReference type="InterPro" id="IPR007492">
    <property type="entry name" value="LytTR_DNA-bd_dom"/>
</dbReference>
<evidence type="ECO:0000256" key="1">
    <source>
        <dbReference type="ARBA" id="ARBA00023125"/>
    </source>
</evidence>
<dbReference type="PROSITE" id="PS50930">
    <property type="entry name" value="HTH_LYTTR"/>
    <property type="match status" value="1"/>
</dbReference>
<dbReference type="SMART" id="SM00448">
    <property type="entry name" value="REC"/>
    <property type="match status" value="1"/>
</dbReference>
<feature type="domain" description="Response regulatory" evidence="3">
    <location>
        <begin position="3"/>
        <end position="117"/>
    </location>
</feature>
<dbReference type="Pfam" id="PF04397">
    <property type="entry name" value="LytTR"/>
    <property type="match status" value="1"/>
</dbReference>
<protein>
    <submittedName>
        <fullName evidence="5">Response regulator</fullName>
    </submittedName>
</protein>
<dbReference type="GO" id="GO:0005829">
    <property type="term" value="C:cytosol"/>
    <property type="evidence" value="ECO:0007669"/>
    <property type="project" value="TreeGrafter"/>
</dbReference>
<keyword evidence="1" id="KW-0238">DNA-binding</keyword>
<proteinExistence type="predicted"/>
<evidence type="ECO:0000313" key="6">
    <source>
        <dbReference type="Proteomes" id="UP000664795"/>
    </source>
</evidence>
<dbReference type="GO" id="GO:0032993">
    <property type="term" value="C:protein-DNA complex"/>
    <property type="evidence" value="ECO:0007669"/>
    <property type="project" value="TreeGrafter"/>
</dbReference>
<dbReference type="GO" id="GO:0000156">
    <property type="term" value="F:phosphorelay response regulator activity"/>
    <property type="evidence" value="ECO:0007669"/>
    <property type="project" value="TreeGrafter"/>
</dbReference>
<sequence>MLRTLLIDDENPSLDKLEKLLAHYCSTTVQVVGRCQTVESALLAIDTQQPDLVFLDVHLGDRTGFDLLAGVPDITFDVVFSTAYDTYALRAFQANAVDYLLKPIDPDRLRKAVEKVQSRSVHDRTEYRQQIIQSVDNQQRRVGKVSIPVGSGRVYIAVGDIEYCQTDTERGCLNLYGLREKKMVENELGLKEIKLVDNVLGRLTHTLDEFEKSLNDPAFCRIHESRLINLTYLKEYINGRGGTVIMTDGTELIVSDRHKANFKRRTQLGSF</sequence>
<keyword evidence="6" id="KW-1185">Reference proteome</keyword>
<dbReference type="Proteomes" id="UP000664795">
    <property type="component" value="Unassembled WGS sequence"/>
</dbReference>
<dbReference type="InterPro" id="IPR001789">
    <property type="entry name" value="Sig_transdc_resp-reg_receiver"/>
</dbReference>
<name>A0A939G4U2_9BACT</name>
<dbReference type="Pfam" id="PF00072">
    <property type="entry name" value="Response_reg"/>
    <property type="match status" value="1"/>
</dbReference>
<dbReference type="SMART" id="SM00850">
    <property type="entry name" value="LytTR"/>
    <property type="match status" value="1"/>
</dbReference>
<dbReference type="PANTHER" id="PTHR48111">
    <property type="entry name" value="REGULATOR OF RPOS"/>
    <property type="match status" value="1"/>
</dbReference>
<reference evidence="5 6" key="1">
    <citation type="submission" date="2021-03" db="EMBL/GenBank/DDBJ databases">
        <title>Fibrella sp. HMF5036 genome sequencing and assembly.</title>
        <authorList>
            <person name="Kang H."/>
            <person name="Kim H."/>
            <person name="Bae S."/>
            <person name="Joh K."/>
        </authorList>
    </citation>
    <scope>NUCLEOTIDE SEQUENCE [LARGE SCALE GENOMIC DNA]</scope>
    <source>
        <strain evidence="5 6">HMF5036</strain>
    </source>
</reference>
<dbReference type="EMBL" id="JAFMYU010000002">
    <property type="protein sequence ID" value="MBO0929808.1"/>
    <property type="molecule type" value="Genomic_DNA"/>
</dbReference>
<dbReference type="AlphaFoldDB" id="A0A939G4U2"/>
<dbReference type="InterPro" id="IPR011006">
    <property type="entry name" value="CheY-like_superfamily"/>
</dbReference>
<organism evidence="5 6">
    <name type="scientific">Fibrella aquatilis</name>
    <dbReference type="NCBI Taxonomy" id="2817059"/>
    <lineage>
        <taxon>Bacteria</taxon>
        <taxon>Pseudomonadati</taxon>
        <taxon>Bacteroidota</taxon>
        <taxon>Cytophagia</taxon>
        <taxon>Cytophagales</taxon>
        <taxon>Spirosomataceae</taxon>
        <taxon>Fibrella</taxon>
    </lineage>
</organism>
<evidence type="ECO:0000259" key="3">
    <source>
        <dbReference type="PROSITE" id="PS50110"/>
    </source>
</evidence>
<feature type="domain" description="HTH LytTR-type" evidence="4">
    <location>
        <begin position="206"/>
        <end position="268"/>
    </location>
</feature>
<dbReference type="SUPFAM" id="SSF52172">
    <property type="entry name" value="CheY-like"/>
    <property type="match status" value="1"/>
</dbReference>
<dbReference type="InterPro" id="IPR039420">
    <property type="entry name" value="WalR-like"/>
</dbReference>
<keyword evidence="2" id="KW-0597">Phosphoprotein</keyword>
<dbReference type="GO" id="GO:0006355">
    <property type="term" value="P:regulation of DNA-templated transcription"/>
    <property type="evidence" value="ECO:0007669"/>
    <property type="project" value="TreeGrafter"/>
</dbReference>
<evidence type="ECO:0000313" key="5">
    <source>
        <dbReference type="EMBL" id="MBO0929808.1"/>
    </source>
</evidence>
<gene>
    <name evidence="5" type="ORF">J2I48_02335</name>
</gene>
<evidence type="ECO:0000256" key="2">
    <source>
        <dbReference type="PROSITE-ProRule" id="PRU00169"/>
    </source>
</evidence>
<feature type="modified residue" description="4-aspartylphosphate" evidence="2">
    <location>
        <position position="56"/>
    </location>
</feature>
<comment type="caution">
    <text evidence="5">The sequence shown here is derived from an EMBL/GenBank/DDBJ whole genome shotgun (WGS) entry which is preliminary data.</text>
</comment>
<dbReference type="PANTHER" id="PTHR48111:SF69">
    <property type="entry name" value="RESPONSE REGULATOR RECEIVER"/>
    <property type="match status" value="1"/>
</dbReference>
<evidence type="ECO:0000259" key="4">
    <source>
        <dbReference type="PROSITE" id="PS50930"/>
    </source>
</evidence>
<accession>A0A939G4U2</accession>
<dbReference type="GO" id="GO:0000976">
    <property type="term" value="F:transcription cis-regulatory region binding"/>
    <property type="evidence" value="ECO:0007669"/>
    <property type="project" value="TreeGrafter"/>
</dbReference>
<dbReference type="PROSITE" id="PS50110">
    <property type="entry name" value="RESPONSE_REGULATORY"/>
    <property type="match status" value="1"/>
</dbReference>
<dbReference type="Gene3D" id="2.40.50.1020">
    <property type="entry name" value="LytTr DNA-binding domain"/>
    <property type="match status" value="1"/>
</dbReference>
<dbReference type="RefSeq" id="WP_207333781.1">
    <property type="nucleotide sequence ID" value="NZ_JAFMYU010000002.1"/>
</dbReference>